<dbReference type="Proteomes" id="UP000008037">
    <property type="component" value="Chromosome"/>
</dbReference>
<feature type="region of interest" description="Disordered" evidence="1">
    <location>
        <begin position="59"/>
        <end position="86"/>
    </location>
</feature>
<dbReference type="GeneID" id="13795631"/>
<accession>K0IBR8</accession>
<keyword evidence="3" id="KW-1185">Reference proteome</keyword>
<evidence type="ECO:0000313" key="3">
    <source>
        <dbReference type="Proteomes" id="UP000008037"/>
    </source>
</evidence>
<feature type="compositionally biased region" description="Basic and acidic residues" evidence="1">
    <location>
        <begin position="63"/>
        <end position="76"/>
    </location>
</feature>
<name>K0IBR8_NITGG</name>
<dbReference type="AlphaFoldDB" id="K0IBR8"/>
<feature type="compositionally biased region" description="Basic residues" evidence="1">
    <location>
        <begin position="77"/>
        <end position="86"/>
    </location>
</feature>
<reference evidence="2 3" key="1">
    <citation type="journal article" date="2012" name="Environ. Microbiol.">
        <title>The genome of the ammonia-oxidizing Candidatus Nitrososphaera gargensis: insights into metabolic versatility and environmental adaptations.</title>
        <authorList>
            <person name="Spang A."/>
            <person name="Poehlein A."/>
            <person name="Offre P."/>
            <person name="Zumbragel S."/>
            <person name="Haider S."/>
            <person name="Rychlik N."/>
            <person name="Nowka B."/>
            <person name="Schmeisser C."/>
            <person name="Lebedeva E.V."/>
            <person name="Rattei T."/>
            <person name="Bohm C."/>
            <person name="Schmid M."/>
            <person name="Galushko A."/>
            <person name="Hatzenpichler R."/>
            <person name="Weinmaier T."/>
            <person name="Daniel R."/>
            <person name="Schleper C."/>
            <person name="Spieck E."/>
            <person name="Streit W."/>
            <person name="Wagner M."/>
        </authorList>
    </citation>
    <scope>NUCLEOTIDE SEQUENCE [LARGE SCALE GENOMIC DNA]</scope>
    <source>
        <strain evidence="3">Ga9.2</strain>
    </source>
</reference>
<dbReference type="HOGENOM" id="CLU_2712981_0_0_2"/>
<organism evidence="2 3">
    <name type="scientific">Nitrososphaera gargensis (strain Ga9.2)</name>
    <dbReference type="NCBI Taxonomy" id="1237085"/>
    <lineage>
        <taxon>Archaea</taxon>
        <taxon>Nitrososphaerota</taxon>
        <taxon>Nitrososphaeria</taxon>
        <taxon>Nitrososphaerales</taxon>
        <taxon>Nitrososphaeraceae</taxon>
        <taxon>Nitrososphaera</taxon>
    </lineage>
</organism>
<dbReference type="KEGG" id="nga:Ngar_c17680"/>
<protein>
    <submittedName>
        <fullName evidence="2">Uncharacterized protein</fullName>
    </submittedName>
</protein>
<dbReference type="EMBL" id="CP002408">
    <property type="protein sequence ID" value="AFU58701.1"/>
    <property type="molecule type" value="Genomic_DNA"/>
</dbReference>
<proteinExistence type="predicted"/>
<dbReference type="BioCyc" id="CNIT1237085:G1324-1766-MONOMER"/>
<dbReference type="OrthoDB" id="10074at2157"/>
<dbReference type="RefSeq" id="WP_015019238.1">
    <property type="nucleotide sequence ID" value="NC_018719.1"/>
</dbReference>
<evidence type="ECO:0000256" key="1">
    <source>
        <dbReference type="SAM" id="MobiDB-lite"/>
    </source>
</evidence>
<sequence length="86" mass="9949">MFVVKRLGKNGMWSAVSLIDQNGSFRGEAKFETRDEAEEYMAEYLKRMKSRQRISPEGYGEIKVFDESKQDKEKSKPSSKGKKKAH</sequence>
<evidence type="ECO:0000313" key="2">
    <source>
        <dbReference type="EMBL" id="AFU58701.1"/>
    </source>
</evidence>
<dbReference type="InParanoid" id="K0IBR8"/>
<gene>
    <name evidence="2" type="ordered locus">Ngar_c17680</name>
</gene>